<feature type="region of interest" description="Disordered" evidence="1">
    <location>
        <begin position="75"/>
        <end position="123"/>
    </location>
</feature>
<accession>A0A176VT70</accession>
<keyword evidence="3" id="KW-1185">Reference proteome</keyword>
<name>A0A176VT70_MARPO</name>
<feature type="compositionally biased region" description="Basic and acidic residues" evidence="1">
    <location>
        <begin position="109"/>
        <end position="119"/>
    </location>
</feature>
<sequence>MAPHGQFELRHLQFARIDSTIATVDYIRESVLDNGGAPNSPGYQVNHETWKIGDWMTWQVGRMRMLTDAKRREFPMRTHAQDEEEILSANELNTDPEDELINSPPGRTEQSRDRQEEMSRKRRKLQEIAVTEELDLRDRKEASRVAFNEVSQRVDVLTAESEKKDQAHAAEVAAKVKALEECRDSEVVAVTIYGTSCDRNDSV</sequence>
<dbReference type="Proteomes" id="UP000077202">
    <property type="component" value="Unassembled WGS sequence"/>
</dbReference>
<evidence type="ECO:0000313" key="2">
    <source>
        <dbReference type="EMBL" id="OAE24009.1"/>
    </source>
</evidence>
<dbReference type="EMBL" id="LVLJ01002692">
    <property type="protein sequence ID" value="OAE24009.1"/>
    <property type="molecule type" value="Genomic_DNA"/>
</dbReference>
<protein>
    <submittedName>
        <fullName evidence="2">Uncharacterized protein</fullName>
    </submittedName>
</protein>
<evidence type="ECO:0000256" key="1">
    <source>
        <dbReference type="SAM" id="MobiDB-lite"/>
    </source>
</evidence>
<organism evidence="2 3">
    <name type="scientific">Marchantia polymorpha subsp. ruderalis</name>
    <dbReference type="NCBI Taxonomy" id="1480154"/>
    <lineage>
        <taxon>Eukaryota</taxon>
        <taxon>Viridiplantae</taxon>
        <taxon>Streptophyta</taxon>
        <taxon>Embryophyta</taxon>
        <taxon>Marchantiophyta</taxon>
        <taxon>Marchantiopsida</taxon>
        <taxon>Marchantiidae</taxon>
        <taxon>Marchantiales</taxon>
        <taxon>Marchantiaceae</taxon>
        <taxon>Marchantia</taxon>
    </lineage>
</organism>
<reference evidence="2" key="1">
    <citation type="submission" date="2016-03" db="EMBL/GenBank/DDBJ databases">
        <title>Mechanisms controlling the formation of the plant cell surface in tip-growing cells are functionally conserved among land plants.</title>
        <authorList>
            <person name="Honkanen S."/>
            <person name="Jones V.A."/>
            <person name="Morieri G."/>
            <person name="Champion C."/>
            <person name="Hetherington A.J."/>
            <person name="Kelly S."/>
            <person name="Saint-Marcoux D."/>
            <person name="Proust H."/>
            <person name="Prescott H."/>
            <person name="Dolan L."/>
        </authorList>
    </citation>
    <scope>NUCLEOTIDE SEQUENCE [LARGE SCALE GENOMIC DNA]</scope>
    <source>
        <tissue evidence="2">Whole gametophyte</tissue>
    </source>
</reference>
<dbReference type="AlphaFoldDB" id="A0A176VT70"/>
<comment type="caution">
    <text evidence="2">The sequence shown here is derived from an EMBL/GenBank/DDBJ whole genome shotgun (WGS) entry which is preliminary data.</text>
</comment>
<evidence type="ECO:0000313" key="3">
    <source>
        <dbReference type="Proteomes" id="UP000077202"/>
    </source>
</evidence>
<proteinExistence type="predicted"/>
<gene>
    <name evidence="2" type="ORF">AXG93_4266s1050</name>
</gene>